<dbReference type="EMBL" id="KN832890">
    <property type="protein sequence ID" value="KIM94434.1"/>
    <property type="molecule type" value="Genomic_DNA"/>
</dbReference>
<sequence length="228" mass="26016">MAPKSPLDEPVISGPFSLYEGSFILEFLKPHPSRDATVLIRATYKHDHPLCKQGKGHPQAPPLHLHFNQSETFEVLQGQIATVEGWSVTTTVYTREDGPHEIKPWVPHSFNPVPDSPEDTILLVCAHPDNVDEMMDRVFFTNLLMYVSDVYEKKVSLNPFQIMLTQHVSATAMIWFPTATWLGALRWWVPWKVQALFAAVGRLMGLTPMMKRYTSEKEFAEIQKAKRT</sequence>
<dbReference type="Gene3D" id="2.60.120.10">
    <property type="entry name" value="Jelly Rolls"/>
    <property type="match status" value="1"/>
</dbReference>
<protein>
    <recommendedName>
        <fullName evidence="3">Cupin 2 conserved barrel domain-containing protein</fullName>
    </recommendedName>
</protein>
<keyword evidence="2" id="KW-1185">Reference proteome</keyword>
<reference evidence="2" key="2">
    <citation type="submission" date="2015-01" db="EMBL/GenBank/DDBJ databases">
        <title>Evolutionary Origins and Diversification of the Mycorrhizal Mutualists.</title>
        <authorList>
            <consortium name="DOE Joint Genome Institute"/>
            <consortium name="Mycorrhizal Genomics Consortium"/>
            <person name="Kohler A."/>
            <person name="Kuo A."/>
            <person name="Nagy L.G."/>
            <person name="Floudas D."/>
            <person name="Copeland A."/>
            <person name="Barry K.W."/>
            <person name="Cichocki N."/>
            <person name="Veneault-Fourrey C."/>
            <person name="LaButti K."/>
            <person name="Lindquist E.A."/>
            <person name="Lipzen A."/>
            <person name="Lundell T."/>
            <person name="Morin E."/>
            <person name="Murat C."/>
            <person name="Riley R."/>
            <person name="Ohm R."/>
            <person name="Sun H."/>
            <person name="Tunlid A."/>
            <person name="Henrissat B."/>
            <person name="Grigoriev I.V."/>
            <person name="Hibbett D.S."/>
            <person name="Martin F."/>
        </authorList>
    </citation>
    <scope>NUCLEOTIDE SEQUENCE [LARGE SCALE GENOMIC DNA]</scope>
    <source>
        <strain evidence="2">Zn</strain>
    </source>
</reference>
<gene>
    <name evidence="1" type="ORF">OIDMADRAFT_184465</name>
</gene>
<accession>A0A0C3GSX1</accession>
<evidence type="ECO:0000313" key="1">
    <source>
        <dbReference type="EMBL" id="KIM94434.1"/>
    </source>
</evidence>
<dbReference type="Proteomes" id="UP000054321">
    <property type="component" value="Unassembled WGS sequence"/>
</dbReference>
<dbReference type="HOGENOM" id="CLU_072380_0_0_1"/>
<name>A0A0C3GSX1_OIDMZ</name>
<dbReference type="STRING" id="913774.A0A0C3GSX1"/>
<dbReference type="InParanoid" id="A0A0C3GSX1"/>
<dbReference type="AlphaFoldDB" id="A0A0C3GSX1"/>
<proteinExistence type="predicted"/>
<dbReference type="InterPro" id="IPR014710">
    <property type="entry name" value="RmlC-like_jellyroll"/>
</dbReference>
<dbReference type="OrthoDB" id="9976870at2759"/>
<reference evidence="1 2" key="1">
    <citation type="submission" date="2014-04" db="EMBL/GenBank/DDBJ databases">
        <authorList>
            <consortium name="DOE Joint Genome Institute"/>
            <person name="Kuo A."/>
            <person name="Martino E."/>
            <person name="Perotto S."/>
            <person name="Kohler A."/>
            <person name="Nagy L.G."/>
            <person name="Floudas D."/>
            <person name="Copeland A."/>
            <person name="Barry K.W."/>
            <person name="Cichocki N."/>
            <person name="Veneault-Fourrey C."/>
            <person name="LaButti K."/>
            <person name="Lindquist E.A."/>
            <person name="Lipzen A."/>
            <person name="Lundell T."/>
            <person name="Morin E."/>
            <person name="Murat C."/>
            <person name="Sun H."/>
            <person name="Tunlid A."/>
            <person name="Henrissat B."/>
            <person name="Grigoriev I.V."/>
            <person name="Hibbett D.S."/>
            <person name="Martin F."/>
            <person name="Nordberg H.P."/>
            <person name="Cantor M.N."/>
            <person name="Hua S.X."/>
        </authorList>
    </citation>
    <scope>NUCLEOTIDE SEQUENCE [LARGE SCALE GENOMIC DNA]</scope>
    <source>
        <strain evidence="1 2">Zn</strain>
    </source>
</reference>
<organism evidence="1 2">
    <name type="scientific">Oidiodendron maius (strain Zn)</name>
    <dbReference type="NCBI Taxonomy" id="913774"/>
    <lineage>
        <taxon>Eukaryota</taxon>
        <taxon>Fungi</taxon>
        <taxon>Dikarya</taxon>
        <taxon>Ascomycota</taxon>
        <taxon>Pezizomycotina</taxon>
        <taxon>Leotiomycetes</taxon>
        <taxon>Leotiomycetes incertae sedis</taxon>
        <taxon>Myxotrichaceae</taxon>
        <taxon>Oidiodendron</taxon>
    </lineage>
</organism>
<evidence type="ECO:0000313" key="2">
    <source>
        <dbReference type="Proteomes" id="UP000054321"/>
    </source>
</evidence>
<evidence type="ECO:0008006" key="3">
    <source>
        <dbReference type="Google" id="ProtNLM"/>
    </source>
</evidence>